<accession>A0A9D2KS02</accession>
<evidence type="ECO:0000313" key="2">
    <source>
        <dbReference type="EMBL" id="HJA79425.1"/>
    </source>
</evidence>
<gene>
    <name evidence="2" type="ORF">H9784_07670</name>
</gene>
<evidence type="ECO:0000313" key="3">
    <source>
        <dbReference type="Proteomes" id="UP000823821"/>
    </source>
</evidence>
<feature type="signal peptide" evidence="1">
    <location>
        <begin position="1"/>
        <end position="35"/>
    </location>
</feature>
<organism evidence="2 3">
    <name type="scientific">Candidatus Desulfovibrio intestinavium</name>
    <dbReference type="NCBI Taxonomy" id="2838534"/>
    <lineage>
        <taxon>Bacteria</taxon>
        <taxon>Pseudomonadati</taxon>
        <taxon>Thermodesulfobacteriota</taxon>
        <taxon>Desulfovibrionia</taxon>
        <taxon>Desulfovibrionales</taxon>
        <taxon>Desulfovibrionaceae</taxon>
        <taxon>Desulfovibrio</taxon>
    </lineage>
</organism>
<comment type="caution">
    <text evidence="2">The sequence shown here is derived from an EMBL/GenBank/DDBJ whole genome shotgun (WGS) entry which is preliminary data.</text>
</comment>
<dbReference type="Proteomes" id="UP000823821">
    <property type="component" value="Unassembled WGS sequence"/>
</dbReference>
<sequence>MSDTIRCRLAVLRLSCGLLALLLALLLPPPCPALAEDSPQSCLADIAQAITQGSMADFETRVDVDGILQVVVDKLFVEAGKPENADRLPPMLSLMFSGAAMMDGGGRVRNMLRSEARAFVRNGIESGAFAGRAPDAAYQSEGLIAPLFADASLGRKEIHAVGQPRQLGSHVWQLPFRIHDAGNGNDYPVVGRFARQNGRIRLVAIDNLDELFAILSAEAAALEE</sequence>
<protein>
    <submittedName>
        <fullName evidence="2">Uncharacterized protein</fullName>
    </submittedName>
</protein>
<proteinExistence type="predicted"/>
<dbReference type="EMBL" id="DWZD01000043">
    <property type="protein sequence ID" value="HJA79425.1"/>
    <property type="molecule type" value="Genomic_DNA"/>
</dbReference>
<feature type="chain" id="PRO_5038670918" evidence="1">
    <location>
        <begin position="36"/>
        <end position="224"/>
    </location>
</feature>
<evidence type="ECO:0000256" key="1">
    <source>
        <dbReference type="SAM" id="SignalP"/>
    </source>
</evidence>
<reference evidence="2" key="2">
    <citation type="submission" date="2021-04" db="EMBL/GenBank/DDBJ databases">
        <authorList>
            <person name="Gilroy R."/>
        </authorList>
    </citation>
    <scope>NUCLEOTIDE SEQUENCE</scope>
    <source>
        <strain evidence="2">5032</strain>
    </source>
</reference>
<reference evidence="2" key="1">
    <citation type="journal article" date="2021" name="PeerJ">
        <title>Extensive microbial diversity within the chicken gut microbiome revealed by metagenomics and culture.</title>
        <authorList>
            <person name="Gilroy R."/>
            <person name="Ravi A."/>
            <person name="Getino M."/>
            <person name="Pursley I."/>
            <person name="Horton D.L."/>
            <person name="Alikhan N.F."/>
            <person name="Baker D."/>
            <person name="Gharbi K."/>
            <person name="Hall N."/>
            <person name="Watson M."/>
            <person name="Adriaenssens E.M."/>
            <person name="Foster-Nyarko E."/>
            <person name="Jarju S."/>
            <person name="Secka A."/>
            <person name="Antonio M."/>
            <person name="Oren A."/>
            <person name="Chaudhuri R.R."/>
            <person name="La Ragione R."/>
            <person name="Hildebrand F."/>
            <person name="Pallen M.J."/>
        </authorList>
    </citation>
    <scope>NUCLEOTIDE SEQUENCE</scope>
    <source>
        <strain evidence="2">5032</strain>
    </source>
</reference>
<dbReference type="AlphaFoldDB" id="A0A9D2KS02"/>
<name>A0A9D2KS02_9BACT</name>
<keyword evidence="1" id="KW-0732">Signal</keyword>